<evidence type="ECO:0008006" key="5">
    <source>
        <dbReference type="Google" id="ProtNLM"/>
    </source>
</evidence>
<feature type="region of interest" description="Disordered" evidence="1">
    <location>
        <begin position="161"/>
        <end position="264"/>
    </location>
</feature>
<comment type="caution">
    <text evidence="3">The sequence shown here is derived from an EMBL/GenBank/DDBJ whole genome shotgun (WGS) entry which is preliminary data.</text>
</comment>
<feature type="compositionally biased region" description="Basic and acidic residues" evidence="1">
    <location>
        <begin position="206"/>
        <end position="216"/>
    </location>
</feature>
<accession>A0A7W8LLV3</accession>
<evidence type="ECO:0000256" key="2">
    <source>
        <dbReference type="SAM" id="Phobius"/>
    </source>
</evidence>
<gene>
    <name evidence="3" type="ORF">HNP76_001127</name>
</gene>
<keyword evidence="2" id="KW-0472">Membrane</keyword>
<dbReference type="AlphaFoldDB" id="A0A7W8LLV3"/>
<keyword evidence="4" id="KW-1185">Reference proteome</keyword>
<organism evidence="3 4">
    <name type="scientific">Treponema ruminis</name>
    <dbReference type="NCBI Taxonomy" id="744515"/>
    <lineage>
        <taxon>Bacteria</taxon>
        <taxon>Pseudomonadati</taxon>
        <taxon>Spirochaetota</taxon>
        <taxon>Spirochaetia</taxon>
        <taxon>Spirochaetales</taxon>
        <taxon>Treponemataceae</taxon>
        <taxon>Treponema</taxon>
    </lineage>
</organism>
<dbReference type="EMBL" id="JACHFQ010000003">
    <property type="protein sequence ID" value="MBB5225770.1"/>
    <property type="molecule type" value="Genomic_DNA"/>
</dbReference>
<evidence type="ECO:0000256" key="1">
    <source>
        <dbReference type="SAM" id="MobiDB-lite"/>
    </source>
</evidence>
<keyword evidence="2" id="KW-0812">Transmembrane</keyword>
<keyword evidence="2" id="KW-1133">Transmembrane helix</keyword>
<dbReference type="Proteomes" id="UP000518887">
    <property type="component" value="Unassembled WGS sequence"/>
</dbReference>
<protein>
    <recommendedName>
        <fullName evidence="5">GGDEF domain-containing protein</fullName>
    </recommendedName>
</protein>
<feature type="compositionally biased region" description="Acidic residues" evidence="1">
    <location>
        <begin position="229"/>
        <end position="247"/>
    </location>
</feature>
<evidence type="ECO:0000313" key="4">
    <source>
        <dbReference type="Proteomes" id="UP000518887"/>
    </source>
</evidence>
<proteinExistence type="predicted"/>
<dbReference type="RefSeq" id="WP_184658371.1">
    <property type="nucleotide sequence ID" value="NZ_CP031518.1"/>
</dbReference>
<name>A0A7W8LLV3_9SPIR</name>
<feature type="transmembrane region" description="Helical" evidence="2">
    <location>
        <begin position="123"/>
        <end position="141"/>
    </location>
</feature>
<evidence type="ECO:0000313" key="3">
    <source>
        <dbReference type="EMBL" id="MBB5225770.1"/>
    </source>
</evidence>
<reference evidence="3 4" key="1">
    <citation type="submission" date="2020-08" db="EMBL/GenBank/DDBJ databases">
        <title>Genomic Encyclopedia of Type Strains, Phase IV (KMG-IV): sequencing the most valuable type-strain genomes for metagenomic binning, comparative biology and taxonomic classification.</title>
        <authorList>
            <person name="Goeker M."/>
        </authorList>
    </citation>
    <scope>NUCLEOTIDE SEQUENCE [LARGE SCALE GENOMIC DNA]</scope>
    <source>
        <strain evidence="3 4">DSM 103462</strain>
    </source>
</reference>
<sequence length="479" mass="53421">MTAIVFFASGVYIDKKNGTVRADARYEKLLSQTKETFANNPYGSSAFSINFIQAIGNINDFSSLKLEVNGSLVYSYPPTSFSLPSPELVKSYSDTENVAGKNFTLKASIYLMTPGSIYKHSRFAFLLILIGTLVVGIFIVFTSGSEPSTNDYYEIRPKNKNTFKKPESLSNSNEESEEAETSGENIAERTEEVQAPSNEQTAQEPAESKEEAKAEEEPLFNPEQNIEERAEDDLFEEPQEEKEEEIASIEFPKEDPLFTDEDEQEWNTDELFADEKDSEEDEGGLDIIDQMEQENLALSDEDFFADKSEPENKSEPLPVEDKPLSQVTQLSLQSSLEESLDQAIAADADTTLSLVKIRGLDRGNSLSKNIVSIIKKATDNAELFEYKADSYAAIVRTDLQTSVDNFEVIYNKIADFLKDNNAVNEVSIGISSASGRSIKAERIILEAGQALDYASQDPDSPIVAFRANPEKYKEYMENN</sequence>